<evidence type="ECO:0000256" key="6">
    <source>
        <dbReference type="ARBA" id="ARBA00022801"/>
    </source>
</evidence>
<evidence type="ECO:0000256" key="5">
    <source>
        <dbReference type="ARBA" id="ARBA00022723"/>
    </source>
</evidence>
<feature type="modified residue" description="N6-carboxylysine" evidence="10">
    <location>
        <position position="100"/>
    </location>
</feature>
<evidence type="ECO:0000259" key="12">
    <source>
        <dbReference type="Pfam" id="PF01979"/>
    </source>
</evidence>
<evidence type="ECO:0000256" key="3">
    <source>
        <dbReference type="ARBA" id="ARBA00005631"/>
    </source>
</evidence>
<comment type="function">
    <text evidence="1 10">Catalyzes the reversible cyclization of carbamoyl aspartate to dihydroorotate.</text>
</comment>
<evidence type="ECO:0000313" key="14">
    <source>
        <dbReference type="Proteomes" id="UP000016560"/>
    </source>
</evidence>
<feature type="binding site" evidence="10">
    <location>
        <position position="248"/>
    </location>
    <ligand>
        <name>Zn(2+)</name>
        <dbReference type="ChEBI" id="CHEBI:29105"/>
        <label>1</label>
    </ligand>
</feature>
<dbReference type="FunFam" id="3.20.20.140:FF:000006">
    <property type="entry name" value="Dihydroorotase"/>
    <property type="match status" value="1"/>
</dbReference>
<dbReference type="GO" id="GO:0005829">
    <property type="term" value="C:cytosol"/>
    <property type="evidence" value="ECO:0007669"/>
    <property type="project" value="TreeGrafter"/>
</dbReference>
<evidence type="ECO:0000256" key="7">
    <source>
        <dbReference type="ARBA" id="ARBA00022833"/>
    </source>
</evidence>
<sequence>MSDRLTLLRPDDWHIHLRDGAVLQHTVRDVARTFARAIIMPNLVPPVRNANEASAYRERILAARPAGSRFEPLMVLYLTDKTSADDVRAAKASGFVHAAKLYPAGATTNSDSGVTSIDNIFPVLEAMAEVGLPLLVHGEVTRAEVDVFDREKRFIDEHLTRVVERFPTLKVVFEHITTGDAAAFVKAAPANVGATITAHHLLYNRNHMLVGGIRPHFYCLPILKRNTHQDALLDAATSGNPKFFLGTDSAPHAKHVKEAACGCAGCYTAHAAIELYAEAFEQRNALDKLEGFASCHGPDFYGLPRNTDRITLVREDWVGPTELPLGEQVVIPLRAGEKLRWRLQEGQA</sequence>
<evidence type="ECO:0000256" key="2">
    <source>
        <dbReference type="ARBA" id="ARBA00004880"/>
    </source>
</evidence>
<keyword evidence="8 10" id="KW-0665">Pyrimidine biosynthesis</keyword>
<dbReference type="NCBIfam" id="TIGR00856">
    <property type="entry name" value="pyrC_dimer"/>
    <property type="match status" value="1"/>
</dbReference>
<proteinExistence type="inferred from homology"/>
<dbReference type="PROSITE" id="PS00483">
    <property type="entry name" value="DIHYDROOROTASE_2"/>
    <property type="match status" value="1"/>
</dbReference>
<keyword evidence="7 10" id="KW-0862">Zinc</keyword>
<keyword evidence="14" id="KW-1185">Reference proteome</keyword>
<comment type="similarity">
    <text evidence="3 10 11">Belongs to the metallo-dependent hydrolases superfamily. DHOase family. Class II DHOase subfamily.</text>
</comment>
<dbReference type="GO" id="GO:0004151">
    <property type="term" value="F:dihydroorotase activity"/>
    <property type="evidence" value="ECO:0007669"/>
    <property type="project" value="UniProtKB-UniRule"/>
</dbReference>
<dbReference type="OrthoDB" id="9808095at2"/>
<dbReference type="STRING" id="43263.A0T30_09960"/>
<comment type="pathway">
    <text evidence="2 10 11">Pyrimidine metabolism; UMP biosynthesis via de novo pathway; (S)-dihydroorotate from bicarbonate: step 3/3.</text>
</comment>
<evidence type="ECO:0000256" key="8">
    <source>
        <dbReference type="ARBA" id="ARBA00022975"/>
    </source>
</evidence>
<evidence type="ECO:0000256" key="10">
    <source>
        <dbReference type="HAMAP-Rule" id="MF_00219"/>
    </source>
</evidence>
<evidence type="ECO:0000256" key="11">
    <source>
        <dbReference type="RuleBase" id="RU003440"/>
    </source>
</evidence>
<dbReference type="CDD" id="cd01294">
    <property type="entry name" value="DHOase"/>
    <property type="match status" value="1"/>
</dbReference>
<dbReference type="UniPathway" id="UPA00070">
    <property type="reaction ID" value="UER00117"/>
</dbReference>
<name>U3B3R4_AQUA1</name>
<comment type="subunit">
    <text evidence="10">Homodimer.</text>
</comment>
<dbReference type="Proteomes" id="UP000016560">
    <property type="component" value="Unassembled WGS sequence"/>
</dbReference>
<evidence type="ECO:0000313" key="13">
    <source>
        <dbReference type="EMBL" id="GAD61548.1"/>
    </source>
</evidence>
<dbReference type="PANTHER" id="PTHR43137">
    <property type="entry name" value="DIHYDROOROTASE"/>
    <property type="match status" value="1"/>
</dbReference>
<keyword evidence="6 10" id="KW-0378">Hydrolase</keyword>
<comment type="catalytic activity">
    <reaction evidence="9 10 11">
        <text>(S)-dihydroorotate + H2O = N-carbamoyl-L-aspartate + H(+)</text>
        <dbReference type="Rhea" id="RHEA:24296"/>
        <dbReference type="ChEBI" id="CHEBI:15377"/>
        <dbReference type="ChEBI" id="CHEBI:15378"/>
        <dbReference type="ChEBI" id="CHEBI:30864"/>
        <dbReference type="ChEBI" id="CHEBI:32814"/>
        <dbReference type="EC" id="3.5.2.3"/>
    </reaction>
</comment>
<comment type="cofactor">
    <cofactor evidence="10 11">
        <name>Zn(2+)</name>
        <dbReference type="ChEBI" id="CHEBI:29105"/>
    </cofactor>
    <text evidence="10 11">Binds 2 Zn(2+) ions per subunit.</text>
</comment>
<dbReference type="eggNOG" id="COG0418">
    <property type="taxonomic scope" value="Bacteria"/>
</dbReference>
<evidence type="ECO:0000256" key="9">
    <source>
        <dbReference type="ARBA" id="ARBA00048492"/>
    </source>
</evidence>
<feature type="binding site" evidence="10">
    <location>
        <position position="137"/>
    </location>
    <ligand>
        <name>substrate</name>
    </ligand>
</feature>
<feature type="binding site" evidence="10">
    <location>
        <position position="264"/>
    </location>
    <ligand>
        <name>substrate</name>
    </ligand>
</feature>
<feature type="binding site" evidence="10">
    <location>
        <position position="42"/>
    </location>
    <ligand>
        <name>substrate</name>
    </ligand>
</feature>
<dbReference type="PIRSF" id="PIRSF001237">
    <property type="entry name" value="DHOdimr"/>
    <property type="match status" value="1"/>
</dbReference>
<feature type="domain" description="Amidohydrolase-related" evidence="12">
    <location>
        <begin position="12"/>
        <end position="310"/>
    </location>
</feature>
<dbReference type="AlphaFoldDB" id="U3B3R4"/>
<organism evidence="13 14">
    <name type="scientific">Aquipseudomonas alcaligenes (strain ATCC 14909 / DSM 50342 / CCUG 1425 / JCM 20561 / NBRC 14159 / NCIMB 9945 / NCTC 10367 / 1577)</name>
    <name type="common">Pseudomonas alcaligenes</name>
    <dbReference type="NCBI Taxonomy" id="1215092"/>
    <lineage>
        <taxon>Bacteria</taxon>
        <taxon>Pseudomonadati</taxon>
        <taxon>Pseudomonadota</taxon>
        <taxon>Gammaproteobacteria</taxon>
        <taxon>Pseudomonadales</taxon>
        <taxon>Pseudomonadaceae</taxon>
        <taxon>Aquipseudomonas</taxon>
    </lineage>
</organism>
<dbReference type="InterPro" id="IPR032466">
    <property type="entry name" value="Metal_Hydrolase"/>
</dbReference>
<dbReference type="Gene3D" id="3.20.20.140">
    <property type="entry name" value="Metal-dependent hydrolases"/>
    <property type="match status" value="1"/>
</dbReference>
<dbReference type="PROSITE" id="PS00482">
    <property type="entry name" value="DIHYDROOROTASE_1"/>
    <property type="match status" value="1"/>
</dbReference>
<feature type="binding site" description="via carbamate group" evidence="10">
    <location>
        <position position="100"/>
    </location>
    <ligand>
        <name>Zn(2+)</name>
        <dbReference type="ChEBI" id="CHEBI:29105"/>
        <label>1</label>
    </ligand>
</feature>
<dbReference type="GO" id="GO:0008270">
    <property type="term" value="F:zinc ion binding"/>
    <property type="evidence" value="ECO:0007669"/>
    <property type="project" value="UniProtKB-UniRule"/>
</dbReference>
<dbReference type="EC" id="3.5.2.3" evidence="4 10"/>
<keyword evidence="5 10" id="KW-0479">Metal-binding</keyword>
<protein>
    <recommendedName>
        <fullName evidence="4 10">Dihydroorotase</fullName>
        <shortName evidence="10">DHOase</shortName>
        <ecNumber evidence="4 10">3.5.2.3</ecNumber>
    </recommendedName>
</protein>
<feature type="binding site" evidence="10">
    <location>
        <position position="175"/>
    </location>
    <ligand>
        <name>Zn(2+)</name>
        <dbReference type="ChEBI" id="CHEBI:29105"/>
        <label>2</label>
    </ligand>
</feature>
<dbReference type="InterPro" id="IPR002195">
    <property type="entry name" value="Dihydroorotase_CS"/>
</dbReference>
<evidence type="ECO:0000256" key="4">
    <source>
        <dbReference type="ARBA" id="ARBA00012860"/>
    </source>
</evidence>
<dbReference type="EMBL" id="BATI01000006">
    <property type="protein sequence ID" value="GAD61548.1"/>
    <property type="molecule type" value="Genomic_DNA"/>
</dbReference>
<dbReference type="PANTHER" id="PTHR43137:SF1">
    <property type="entry name" value="DIHYDROOROTASE"/>
    <property type="match status" value="1"/>
</dbReference>
<reference evidence="13" key="1">
    <citation type="submission" date="2024-09" db="EMBL/GenBank/DDBJ databases">
        <title>Whole genome shotgun sequence of Pseudomonas alcaligenes NBRC 14159.</title>
        <authorList>
            <person name="Yoshida I."/>
            <person name="Hosoyama A."/>
            <person name="Tsuchikane K."/>
            <person name="Noguchi M."/>
            <person name="Hirakata S."/>
            <person name="Ando Y."/>
            <person name="Ohji S."/>
            <person name="Yamazoe A."/>
            <person name="Yamazaki S."/>
            <person name="Fujita N."/>
        </authorList>
    </citation>
    <scope>NUCLEOTIDE SEQUENCE</scope>
    <source>
        <strain evidence="13">NBRC 14159</strain>
    </source>
</reference>
<feature type="active site" evidence="10">
    <location>
        <position position="248"/>
    </location>
</feature>
<feature type="binding site" evidence="10">
    <location>
        <position position="16"/>
    </location>
    <ligand>
        <name>Zn(2+)</name>
        <dbReference type="ChEBI" id="CHEBI:29105"/>
        <label>1</label>
    </ligand>
</feature>
<evidence type="ECO:0000256" key="1">
    <source>
        <dbReference type="ARBA" id="ARBA00002368"/>
    </source>
</evidence>
<dbReference type="InterPro" id="IPR004721">
    <property type="entry name" value="DHOdimr"/>
</dbReference>
<dbReference type="Pfam" id="PF01979">
    <property type="entry name" value="Amidohydro_1"/>
    <property type="match status" value="1"/>
</dbReference>
<feature type="binding site" evidence="10">
    <location>
        <begin position="16"/>
        <end position="18"/>
    </location>
    <ligand>
        <name>substrate</name>
    </ligand>
</feature>
<dbReference type="HAMAP" id="MF_00219">
    <property type="entry name" value="PyrC_classII"/>
    <property type="match status" value="1"/>
</dbReference>
<dbReference type="GO" id="GO:0044205">
    <property type="term" value="P:'de novo' UMP biosynthetic process"/>
    <property type="evidence" value="ECO:0007669"/>
    <property type="project" value="UniProtKB-UniRule"/>
</dbReference>
<feature type="binding site" evidence="10">
    <location>
        <position position="220"/>
    </location>
    <ligand>
        <name>substrate</name>
    </ligand>
</feature>
<dbReference type="GO" id="GO:0006207">
    <property type="term" value="P:'de novo' pyrimidine nucleobase biosynthetic process"/>
    <property type="evidence" value="ECO:0007669"/>
    <property type="project" value="TreeGrafter"/>
</dbReference>
<dbReference type="RefSeq" id="WP_021699641.1">
    <property type="nucleotide sequence ID" value="NZ_BATI01000006.1"/>
</dbReference>
<feature type="binding site" evidence="10">
    <location>
        <position position="14"/>
    </location>
    <ligand>
        <name>Zn(2+)</name>
        <dbReference type="ChEBI" id="CHEBI:29105"/>
        <label>1</label>
    </ligand>
</feature>
<dbReference type="InterPro" id="IPR006680">
    <property type="entry name" value="Amidohydro-rel"/>
</dbReference>
<dbReference type="SUPFAM" id="SSF51556">
    <property type="entry name" value="Metallo-dependent hydrolases"/>
    <property type="match status" value="1"/>
</dbReference>
<comment type="caution">
    <text evidence="13">The sequence shown here is derived from an EMBL/GenBank/DDBJ whole genome shotgun (WGS) entry which is preliminary data.</text>
</comment>
<accession>U3B3R4</accession>
<gene>
    <name evidence="10 13" type="primary">pyrC</name>
    <name evidence="13" type="ORF">PA6_006_01970</name>
</gene>
<feature type="binding site" evidence="10">
    <location>
        <position position="137"/>
    </location>
    <ligand>
        <name>Zn(2+)</name>
        <dbReference type="ChEBI" id="CHEBI:29105"/>
        <label>2</label>
    </ligand>
</feature>
<feature type="binding site" evidence="10">
    <location>
        <position position="252"/>
    </location>
    <ligand>
        <name>substrate</name>
    </ligand>
</feature>
<feature type="binding site" description="via carbamate group" evidence="10">
    <location>
        <position position="100"/>
    </location>
    <ligand>
        <name>Zn(2+)</name>
        <dbReference type="ChEBI" id="CHEBI:29105"/>
        <label>2</label>
    </ligand>
</feature>